<feature type="domain" description="Sodium/calcium exchanger membrane region" evidence="11">
    <location>
        <begin position="75"/>
        <end position="237"/>
    </location>
</feature>
<keyword evidence="9 10" id="KW-0472">Membrane</keyword>
<keyword evidence="6 10" id="KW-0106">Calcium</keyword>
<dbReference type="GO" id="GO:0006874">
    <property type="term" value="P:intracellular calcium ion homeostasis"/>
    <property type="evidence" value="ECO:0007669"/>
    <property type="project" value="TreeGrafter"/>
</dbReference>
<dbReference type="NCBIfam" id="TIGR00378">
    <property type="entry name" value="cax"/>
    <property type="match status" value="1"/>
</dbReference>
<keyword evidence="10" id="KW-0926">Vacuole</keyword>
<keyword evidence="13" id="KW-1185">Reference proteome</keyword>
<protein>
    <recommendedName>
        <fullName evidence="10">Vacuolar calcium ion transporter</fullName>
    </recommendedName>
</protein>
<name>A0A8T9BDW9_9HELO</name>
<feature type="transmembrane region" description="Helical" evidence="10">
    <location>
        <begin position="49"/>
        <end position="69"/>
    </location>
</feature>
<comment type="function">
    <text evidence="10">Has a role in promoting intracellular calcium ion sequestration via the exchange of calcium ions for hydrogen ions across the vacuolar membrane. Involved also in manganese ion homeostasis via its uptake into the vacuole.</text>
</comment>
<evidence type="ECO:0000313" key="12">
    <source>
        <dbReference type="EMBL" id="TVY16553.1"/>
    </source>
</evidence>
<dbReference type="GO" id="GO:0015369">
    <property type="term" value="F:calcium:proton antiporter activity"/>
    <property type="evidence" value="ECO:0007669"/>
    <property type="project" value="UniProtKB-UniRule"/>
</dbReference>
<dbReference type="Gene3D" id="1.20.1420.30">
    <property type="entry name" value="NCX, central ion-binding region"/>
    <property type="match status" value="2"/>
</dbReference>
<accession>A0A8T9BDW9</accession>
<sequence length="431" mass="47811">MEHRMSTDEQINHSKREAMKYVGRGGESGRRGIHPSKFLKICFRSSSRFSCMVNILWPLVPVAIAVRYVRVDLTVLIFTLNYIAMIPCANLIGFSGQELARKLPRVLGILLDITLGSVVEIVLFMILLKNELYPVIRDALLGSILATLLLCLGFCFIVGGIKRVEQTFNGSVSEVGYGLLLTAGLGLIIPTTYHATLKGKPMLAIIPEKLADNVLRISRITSVILIVSYTVYVWFNMRTHHSIYNNLFLKDETRDELQATSLERDRLTLTECVIALFLGIGLVSFIAVHLVEGIPFIVEACGVSETFVGLILIPLVEKFAEHLTALDEAWDDSMNLAMSHILGSTVQTAIFNTSLVVLAGWASGKQMNLDFELFNIILVILSIIVVGNFLRDQKSNYLEGVLCVSVYSIIAVAAFYFPTTPMDRNPGLEFS</sequence>
<dbReference type="AlphaFoldDB" id="A0A8T9BDW9"/>
<evidence type="ECO:0000256" key="1">
    <source>
        <dbReference type="ARBA" id="ARBA00004127"/>
    </source>
</evidence>
<feature type="transmembrane region" description="Helical" evidence="10">
    <location>
        <begin position="397"/>
        <end position="417"/>
    </location>
</feature>
<evidence type="ECO:0000256" key="5">
    <source>
        <dbReference type="ARBA" id="ARBA00022692"/>
    </source>
</evidence>
<evidence type="ECO:0000256" key="9">
    <source>
        <dbReference type="ARBA" id="ARBA00023136"/>
    </source>
</evidence>
<dbReference type="GO" id="GO:0012505">
    <property type="term" value="C:endomembrane system"/>
    <property type="evidence" value="ECO:0007669"/>
    <property type="project" value="UniProtKB-SubCell"/>
</dbReference>
<dbReference type="InterPro" id="IPR004837">
    <property type="entry name" value="NaCa_Exmemb"/>
</dbReference>
<evidence type="ECO:0000256" key="2">
    <source>
        <dbReference type="ARBA" id="ARBA00008170"/>
    </source>
</evidence>
<keyword evidence="7 10" id="KW-1133">Transmembrane helix</keyword>
<keyword evidence="5 10" id="KW-0812">Transmembrane</keyword>
<dbReference type="InterPro" id="IPR044880">
    <property type="entry name" value="NCX_ion-bd_dom_sf"/>
</dbReference>
<proteinExistence type="inferred from homology"/>
<dbReference type="InterPro" id="IPR004798">
    <property type="entry name" value="CAX-like"/>
</dbReference>
<keyword evidence="10" id="KW-0050">Antiport</keyword>
<comment type="caution">
    <text evidence="12">The sequence shown here is derived from an EMBL/GenBank/DDBJ whole genome shotgun (WGS) entry which is preliminary data.</text>
</comment>
<dbReference type="PANTHER" id="PTHR31503">
    <property type="entry name" value="VACUOLAR CALCIUM ION TRANSPORTER"/>
    <property type="match status" value="1"/>
</dbReference>
<evidence type="ECO:0000259" key="11">
    <source>
        <dbReference type="Pfam" id="PF01699"/>
    </source>
</evidence>
<comment type="subcellular location">
    <subcellularLocation>
        <location evidence="1">Endomembrane system</location>
        <topology evidence="1">Multi-pass membrane protein</topology>
    </subcellularLocation>
    <subcellularLocation>
        <location evidence="10">Vacuole membrane</location>
    </subcellularLocation>
</comment>
<feature type="domain" description="Sodium/calcium exchanger membrane region" evidence="11">
    <location>
        <begin position="274"/>
        <end position="415"/>
    </location>
</feature>
<dbReference type="EMBL" id="QGMF01000353">
    <property type="protein sequence ID" value="TVY16553.1"/>
    <property type="molecule type" value="Genomic_DNA"/>
</dbReference>
<evidence type="ECO:0000256" key="6">
    <source>
        <dbReference type="ARBA" id="ARBA00022837"/>
    </source>
</evidence>
<evidence type="ECO:0000256" key="4">
    <source>
        <dbReference type="ARBA" id="ARBA00022568"/>
    </source>
</evidence>
<gene>
    <name evidence="12" type="primary">VCX1_1</name>
    <name evidence="12" type="ORF">LARI1_G006685</name>
</gene>
<feature type="transmembrane region" description="Helical" evidence="10">
    <location>
        <begin position="217"/>
        <end position="235"/>
    </location>
</feature>
<comment type="similarity">
    <text evidence="2 10">Belongs to the Ca(2+):cation antiporter (CaCA) (TC 2.A.19) family.</text>
</comment>
<feature type="transmembrane region" description="Helical" evidence="10">
    <location>
        <begin position="140"/>
        <end position="164"/>
    </location>
</feature>
<dbReference type="Pfam" id="PF01699">
    <property type="entry name" value="Na_Ca_ex"/>
    <property type="match status" value="2"/>
</dbReference>
<dbReference type="Proteomes" id="UP000469559">
    <property type="component" value="Unassembled WGS sequence"/>
</dbReference>
<keyword evidence="8 10" id="KW-0406">Ion transport</keyword>
<feature type="transmembrane region" description="Helical" evidence="10">
    <location>
        <begin position="294"/>
        <end position="316"/>
    </location>
</feature>
<feature type="transmembrane region" description="Helical" evidence="10">
    <location>
        <begin position="337"/>
        <end position="361"/>
    </location>
</feature>
<feature type="transmembrane region" description="Helical" evidence="10">
    <location>
        <begin position="267"/>
        <end position="288"/>
    </location>
</feature>
<feature type="transmembrane region" description="Helical" evidence="10">
    <location>
        <begin position="176"/>
        <end position="197"/>
    </location>
</feature>
<dbReference type="InterPro" id="IPR004713">
    <property type="entry name" value="CaH_exchang"/>
</dbReference>
<evidence type="ECO:0000313" key="13">
    <source>
        <dbReference type="Proteomes" id="UP000469559"/>
    </source>
</evidence>
<feature type="transmembrane region" description="Helical" evidence="10">
    <location>
        <begin position="75"/>
        <end position="94"/>
    </location>
</feature>
<evidence type="ECO:0000256" key="7">
    <source>
        <dbReference type="ARBA" id="ARBA00022989"/>
    </source>
</evidence>
<dbReference type="PANTHER" id="PTHR31503:SF14">
    <property type="entry name" value="VACUOLAR CALCIUM ION TRANSPORTER"/>
    <property type="match status" value="1"/>
</dbReference>
<dbReference type="OrthoDB" id="1699231at2759"/>
<evidence type="ECO:0000256" key="10">
    <source>
        <dbReference type="RuleBase" id="RU365028"/>
    </source>
</evidence>
<feature type="transmembrane region" description="Helical" evidence="10">
    <location>
        <begin position="373"/>
        <end position="390"/>
    </location>
</feature>
<keyword evidence="3 10" id="KW-0813">Transport</keyword>
<evidence type="ECO:0000256" key="8">
    <source>
        <dbReference type="ARBA" id="ARBA00023065"/>
    </source>
</evidence>
<feature type="transmembrane region" description="Helical" evidence="10">
    <location>
        <begin position="106"/>
        <end position="128"/>
    </location>
</feature>
<keyword evidence="4 10" id="KW-0109">Calcium transport</keyword>
<evidence type="ECO:0000256" key="3">
    <source>
        <dbReference type="ARBA" id="ARBA00022448"/>
    </source>
</evidence>
<dbReference type="GO" id="GO:0000329">
    <property type="term" value="C:fungal-type vacuole membrane"/>
    <property type="evidence" value="ECO:0007669"/>
    <property type="project" value="TreeGrafter"/>
</dbReference>
<organism evidence="12 13">
    <name type="scientific">Lachnellula arida</name>
    <dbReference type="NCBI Taxonomy" id="1316785"/>
    <lineage>
        <taxon>Eukaryota</taxon>
        <taxon>Fungi</taxon>
        <taxon>Dikarya</taxon>
        <taxon>Ascomycota</taxon>
        <taxon>Pezizomycotina</taxon>
        <taxon>Leotiomycetes</taxon>
        <taxon>Helotiales</taxon>
        <taxon>Lachnaceae</taxon>
        <taxon>Lachnellula</taxon>
    </lineage>
</organism>
<reference evidence="12 13" key="1">
    <citation type="submission" date="2018-05" db="EMBL/GenBank/DDBJ databases">
        <title>Whole genome sequencing for identification of molecular markers to develop diagnostic detection tools for the regulated plant pathogen Lachnellula willkommii.</title>
        <authorList>
            <person name="Giroux E."/>
            <person name="Bilodeau G."/>
        </authorList>
    </citation>
    <scope>NUCLEOTIDE SEQUENCE [LARGE SCALE GENOMIC DNA]</scope>
    <source>
        <strain evidence="12 13">CBS 203.66</strain>
    </source>
</reference>